<dbReference type="Proteomes" id="UP000834503">
    <property type="component" value="Unassembled WGS sequence"/>
</dbReference>
<evidence type="ECO:0000313" key="3">
    <source>
        <dbReference type="Proteomes" id="UP000834503"/>
    </source>
</evidence>
<keyword evidence="4" id="KW-1185">Reference proteome</keyword>
<protein>
    <submittedName>
        <fullName evidence="1">Uncharacterized protein</fullName>
    </submittedName>
</protein>
<dbReference type="AlphaFoldDB" id="A0A9N8CPJ1"/>
<gene>
    <name evidence="1" type="ORF">GHA_00937</name>
    <name evidence="2" type="ORF">TML_03893</name>
</gene>
<evidence type="ECO:0000313" key="4">
    <source>
        <dbReference type="Proteomes" id="UP000837205"/>
    </source>
</evidence>
<comment type="caution">
    <text evidence="1">The sequence shown here is derived from an EMBL/GenBank/DDBJ whole genome shotgun (WGS) entry which is preliminary data.</text>
</comment>
<reference evidence="1" key="1">
    <citation type="submission" date="2020-05" db="EMBL/GenBank/DDBJ databases">
        <authorList>
            <person name="Delgado-Blas J."/>
        </authorList>
    </citation>
    <scope>NUCLEOTIDE SEQUENCE</scope>
    <source>
        <strain evidence="1">BB1459</strain>
        <strain evidence="2">BB1480</strain>
    </source>
</reference>
<evidence type="ECO:0000313" key="2">
    <source>
        <dbReference type="EMBL" id="CAC9226336.1"/>
    </source>
</evidence>
<dbReference type="Proteomes" id="UP000837205">
    <property type="component" value="Unassembled WGS sequence"/>
</dbReference>
<dbReference type="EMBL" id="CAIIUA010000001">
    <property type="protein sequence ID" value="CAC9226336.1"/>
    <property type="molecule type" value="Genomic_DNA"/>
</dbReference>
<dbReference type="RefSeq" id="WP_069323913.1">
    <property type="nucleotide sequence ID" value="NZ_CAHPQT010000003.1"/>
</dbReference>
<name>A0A9N8CPJ1_9ENTR</name>
<proteinExistence type="predicted"/>
<accession>A0A9N8CPJ1</accession>
<evidence type="ECO:0000313" key="1">
    <source>
        <dbReference type="EMBL" id="CAB5527446.1"/>
    </source>
</evidence>
<organism evidence="1 3">
    <name type="scientific">Citrobacter werkmanii</name>
    <dbReference type="NCBI Taxonomy" id="67827"/>
    <lineage>
        <taxon>Bacteria</taxon>
        <taxon>Pseudomonadati</taxon>
        <taxon>Pseudomonadota</taxon>
        <taxon>Gammaproteobacteria</taxon>
        <taxon>Enterobacterales</taxon>
        <taxon>Enterobacteriaceae</taxon>
        <taxon>Citrobacter</taxon>
        <taxon>Citrobacter freundii complex</taxon>
    </lineage>
</organism>
<sequence length="86" mass="9766">MAGYHAPTRLFLPNTLPPRRGFLPCNPHIIIVISTQNTRELWGYTEGLRVMRINKKKVTQWLKTFPGALNDTGDVPVIKRGDGYFA</sequence>
<dbReference type="EMBL" id="CAHPQX010000003">
    <property type="protein sequence ID" value="CAB5527446.1"/>
    <property type="molecule type" value="Genomic_DNA"/>
</dbReference>